<name>A0A7F5R3A5_AGRPL</name>
<keyword evidence="5 12" id="KW-0479">Metal-binding</keyword>
<dbReference type="Gene3D" id="3.30.70.3000">
    <property type="match status" value="1"/>
</dbReference>
<comment type="subunit">
    <text evidence="11">Homotetramer. Interacts with MFN1 and MFN2; functions as a guanyl-nucleotide exchange factor/GEF for MFN2 and also probably MFN1.</text>
</comment>
<dbReference type="OrthoDB" id="62560at2759"/>
<feature type="binding site" evidence="13">
    <location>
        <begin position="100"/>
        <end position="101"/>
    </location>
    <ligand>
        <name>GTP</name>
        <dbReference type="ChEBI" id="CHEBI:37565"/>
    </ligand>
</feature>
<dbReference type="PIRSF" id="PIRSF028980">
    <property type="entry name" value="tRNAHis_guanylyltransferase"/>
    <property type="match status" value="1"/>
</dbReference>
<gene>
    <name evidence="18" type="primary">LOC108738094</name>
</gene>
<keyword evidence="8 12" id="KW-0342">GTP-binding</keyword>
<organism evidence="17 18">
    <name type="scientific">Agrilus planipennis</name>
    <name type="common">Emerald ash borer</name>
    <name type="synonym">Agrilus marcopoli</name>
    <dbReference type="NCBI Taxonomy" id="224129"/>
    <lineage>
        <taxon>Eukaryota</taxon>
        <taxon>Metazoa</taxon>
        <taxon>Ecdysozoa</taxon>
        <taxon>Arthropoda</taxon>
        <taxon>Hexapoda</taxon>
        <taxon>Insecta</taxon>
        <taxon>Pterygota</taxon>
        <taxon>Neoptera</taxon>
        <taxon>Endopterygota</taxon>
        <taxon>Coleoptera</taxon>
        <taxon>Polyphaga</taxon>
        <taxon>Elateriformia</taxon>
        <taxon>Buprestoidea</taxon>
        <taxon>Buprestidae</taxon>
        <taxon>Agrilinae</taxon>
        <taxon>Agrilus</taxon>
    </lineage>
</organism>
<dbReference type="RefSeq" id="XP_025829713.1">
    <property type="nucleotide sequence ID" value="XM_025973928.1"/>
</dbReference>
<evidence type="ECO:0000256" key="13">
    <source>
        <dbReference type="PIRSR" id="PIRSR028980-1"/>
    </source>
</evidence>
<dbReference type="InterPro" id="IPR025845">
    <property type="entry name" value="Thg1_C_dom"/>
</dbReference>
<dbReference type="GO" id="GO:0006400">
    <property type="term" value="P:tRNA modification"/>
    <property type="evidence" value="ECO:0007669"/>
    <property type="project" value="UniProtKB-UniRule"/>
</dbReference>
<sequence>MYNLQISGTCKHLFLPFKRLFKTSIMAKSKFEYVRKFEFEDRLLPNCWIVVRIDGRNFHKFSDKHKFEKPNDLRALNLMNRAAVTVMEEFKDISLAYGESDEYSFVLRKDTELYNRRGTKIMTYLNSLFTSSFVFFWKEYFNEQKLLYPPAFDSRVVLYPTDENLRDYLSWRQADTHINNLYNTTFWTLINKGGLSNTEAQERLSGTLSSDKNEILFSEFGINYNNEPVMFKKGTILIRKRIKIPDQNKSRLVIVPLYEDLMQDKFWNEHSELLEIKSPPCLIIIIAKLVV</sequence>
<dbReference type="GO" id="GO:0008193">
    <property type="term" value="F:tRNA guanylyltransferase activity"/>
    <property type="evidence" value="ECO:0007669"/>
    <property type="project" value="UniProtKB-UniRule"/>
</dbReference>
<feature type="binding site" evidence="14">
    <location>
        <position position="101"/>
    </location>
    <ligand>
        <name>Mg(2+)</name>
        <dbReference type="ChEBI" id="CHEBI:18420"/>
        <label>1</label>
        <note>catalytic</note>
    </ligand>
</feature>
<evidence type="ECO:0000256" key="12">
    <source>
        <dbReference type="PIRNR" id="PIRNR028980"/>
    </source>
</evidence>
<evidence type="ECO:0000259" key="16">
    <source>
        <dbReference type="Pfam" id="PF14413"/>
    </source>
</evidence>
<dbReference type="Pfam" id="PF14413">
    <property type="entry name" value="Thg1C"/>
    <property type="match status" value="1"/>
</dbReference>
<dbReference type="GO" id="GO:0005525">
    <property type="term" value="F:GTP binding"/>
    <property type="evidence" value="ECO:0007669"/>
    <property type="project" value="UniProtKB-UniRule"/>
</dbReference>
<reference evidence="18" key="1">
    <citation type="submission" date="2025-08" db="UniProtKB">
        <authorList>
            <consortium name="RefSeq"/>
        </authorList>
    </citation>
    <scope>IDENTIFICATION</scope>
    <source>
        <tissue evidence="18">Entire body</tissue>
    </source>
</reference>
<evidence type="ECO:0000259" key="15">
    <source>
        <dbReference type="Pfam" id="PF04446"/>
    </source>
</evidence>
<dbReference type="Pfam" id="PF04446">
    <property type="entry name" value="Thg1"/>
    <property type="match status" value="1"/>
</dbReference>
<dbReference type="GeneID" id="108738094"/>
<dbReference type="KEGG" id="apln:108738094"/>
<keyword evidence="6 12" id="KW-0547">Nucleotide-binding</keyword>
<dbReference type="InterPro" id="IPR038469">
    <property type="entry name" value="tRNAHis_GuaTrfase_Thg1_sf"/>
</dbReference>
<keyword evidence="4 12" id="KW-0548">Nucleotidyltransferase</keyword>
<comment type="similarity">
    <text evidence="1 12">Belongs to the tRNA(His) guanylyltransferase family.</text>
</comment>
<dbReference type="InParanoid" id="A0A7F5R3A5"/>
<dbReference type="PANTHER" id="PTHR12729:SF6">
    <property type="entry name" value="TRNA(HIS) GUANYLYLTRANSFERASE-RELATED"/>
    <property type="match status" value="1"/>
</dbReference>
<evidence type="ECO:0000256" key="14">
    <source>
        <dbReference type="PIRSR" id="PIRSR028980-2"/>
    </source>
</evidence>
<feature type="domain" description="tRNAHis guanylyltransferase catalytic" evidence="15">
    <location>
        <begin position="31"/>
        <end position="160"/>
    </location>
</feature>
<dbReference type="FunCoup" id="A0A7F5R3A5">
    <property type="interactions" value="1501"/>
</dbReference>
<keyword evidence="7 12" id="KW-0460">Magnesium</keyword>
<dbReference type="AlphaFoldDB" id="A0A7F5R3A5"/>
<keyword evidence="2 12" id="KW-0808">Transferase</keyword>
<evidence type="ECO:0000256" key="6">
    <source>
        <dbReference type="ARBA" id="ARBA00022741"/>
    </source>
</evidence>
<dbReference type="EC" id="2.7.7.79" evidence="12"/>
<protein>
    <recommendedName>
        <fullName evidence="12">tRNA(His) guanylyltransferase</fullName>
        <ecNumber evidence="12">2.7.7.79</ecNumber>
    </recommendedName>
    <alternativeName>
        <fullName evidence="12">tRNA-histidine guanylyltransferase</fullName>
    </alternativeName>
</protein>
<accession>A0A7F5R3A5</accession>
<evidence type="ECO:0000256" key="7">
    <source>
        <dbReference type="ARBA" id="ARBA00022842"/>
    </source>
</evidence>
<dbReference type="InterPro" id="IPR024956">
    <property type="entry name" value="tRNAHis_GuaTrfase_cat"/>
</dbReference>
<dbReference type="FunFam" id="3.30.70.3000:FF:000001">
    <property type="entry name" value="tRNA(His) guanylyltransferase"/>
    <property type="match status" value="1"/>
</dbReference>
<feature type="binding site" evidence="14">
    <location>
        <position position="54"/>
    </location>
    <ligand>
        <name>Mg(2+)</name>
        <dbReference type="ChEBI" id="CHEBI:18420"/>
        <label>1</label>
        <note>catalytic</note>
    </ligand>
</feature>
<proteinExistence type="inferred from homology"/>
<evidence type="ECO:0000256" key="3">
    <source>
        <dbReference type="ARBA" id="ARBA00022694"/>
    </source>
</evidence>
<feature type="binding site" evidence="14">
    <location>
        <position position="55"/>
    </location>
    <ligand>
        <name>Mg(2+)</name>
        <dbReference type="ChEBI" id="CHEBI:18420"/>
        <label>1</label>
        <note>catalytic</note>
    </ligand>
</feature>
<comment type="catalytic activity">
    <reaction evidence="9 12">
        <text>a 5'-end ribonucleotide-tRNA(His) + GTP + ATP + H2O = a 5'-end phospho-guanosine-ribonucleotide-tRNA(His) + AMP + 2 diphosphate + H(+)</text>
        <dbReference type="Rhea" id="RHEA:54564"/>
        <dbReference type="Rhea" id="RHEA-COMP:14193"/>
        <dbReference type="Rhea" id="RHEA-COMP:14917"/>
        <dbReference type="ChEBI" id="CHEBI:15377"/>
        <dbReference type="ChEBI" id="CHEBI:15378"/>
        <dbReference type="ChEBI" id="CHEBI:30616"/>
        <dbReference type="ChEBI" id="CHEBI:33019"/>
        <dbReference type="ChEBI" id="CHEBI:37565"/>
        <dbReference type="ChEBI" id="CHEBI:138282"/>
        <dbReference type="ChEBI" id="CHEBI:141847"/>
        <dbReference type="ChEBI" id="CHEBI:456215"/>
        <dbReference type="EC" id="2.7.7.79"/>
    </reaction>
</comment>
<feature type="binding site" evidence="13">
    <location>
        <begin position="54"/>
        <end position="59"/>
    </location>
    <ligand>
        <name>GTP</name>
        <dbReference type="ChEBI" id="CHEBI:37565"/>
    </ligand>
</feature>
<feature type="binding site" evidence="14">
    <location>
        <position position="101"/>
    </location>
    <ligand>
        <name>Mg(2+)</name>
        <dbReference type="ChEBI" id="CHEBI:18420"/>
        <label>2</label>
        <note>catalytic</note>
    </ligand>
</feature>
<feature type="binding site" evidence="14">
    <location>
        <position position="54"/>
    </location>
    <ligand>
        <name>Mg(2+)</name>
        <dbReference type="ChEBI" id="CHEBI:18420"/>
        <label>2</label>
        <note>catalytic</note>
    </ligand>
</feature>
<evidence type="ECO:0000313" key="18">
    <source>
        <dbReference type="RefSeq" id="XP_025829713.1"/>
    </source>
</evidence>
<feature type="domain" description="Thg1 C-terminal" evidence="16">
    <location>
        <begin position="163"/>
        <end position="248"/>
    </location>
</feature>
<evidence type="ECO:0000256" key="5">
    <source>
        <dbReference type="ARBA" id="ARBA00022723"/>
    </source>
</evidence>
<evidence type="ECO:0000256" key="2">
    <source>
        <dbReference type="ARBA" id="ARBA00022679"/>
    </source>
</evidence>
<evidence type="ECO:0000256" key="9">
    <source>
        <dbReference type="ARBA" id="ARBA00047281"/>
    </source>
</evidence>
<evidence type="ECO:0000256" key="8">
    <source>
        <dbReference type="ARBA" id="ARBA00023134"/>
    </source>
</evidence>
<evidence type="ECO:0000256" key="4">
    <source>
        <dbReference type="ARBA" id="ARBA00022695"/>
    </source>
</evidence>
<keyword evidence="17" id="KW-1185">Reference proteome</keyword>
<evidence type="ECO:0000256" key="11">
    <source>
        <dbReference type="ARBA" id="ARBA00065710"/>
    </source>
</evidence>
<evidence type="ECO:0000256" key="10">
    <source>
        <dbReference type="ARBA" id="ARBA00058346"/>
    </source>
</evidence>
<dbReference type="GO" id="GO:0000287">
    <property type="term" value="F:magnesium ion binding"/>
    <property type="evidence" value="ECO:0007669"/>
    <property type="project" value="UniProtKB-UniRule"/>
</dbReference>
<dbReference type="Proteomes" id="UP000192223">
    <property type="component" value="Unplaced"/>
</dbReference>
<comment type="cofactor">
    <cofactor evidence="14">
        <name>Mg(2+)</name>
        <dbReference type="ChEBI" id="CHEBI:18420"/>
    </cofactor>
    <text evidence="14">Binds 2 magnesium ions per subunit.</text>
</comment>
<dbReference type="InterPro" id="IPR007537">
    <property type="entry name" value="tRNAHis_GuaTrfase_Thg1"/>
</dbReference>
<keyword evidence="3 12" id="KW-0819">tRNA processing</keyword>
<dbReference type="PANTHER" id="PTHR12729">
    <property type="entry name" value="TRNA(HIS) GUANYLYLTRANSFERASE-RELATED"/>
    <property type="match status" value="1"/>
</dbReference>
<evidence type="ECO:0000256" key="1">
    <source>
        <dbReference type="ARBA" id="ARBA00010113"/>
    </source>
</evidence>
<evidence type="ECO:0000313" key="17">
    <source>
        <dbReference type="Proteomes" id="UP000192223"/>
    </source>
</evidence>
<comment type="function">
    <text evidence="10">Adds a GMP to the 5'-end of tRNA(His) after transcription and RNase P cleavage. This step is essential for proper recognition of the tRNA and for the fidelity of protein synthesis. Also functions as a guanyl-nucleotide exchange factor/GEF for the MFN1 and MFN2 mitofusins thereby regulating mitochondrial fusion. By regulating both mitochondrial dynamics and bioenergetic function, it contributes to cell survival following oxidative stress.</text>
</comment>